<dbReference type="InterPro" id="IPR002182">
    <property type="entry name" value="NB-ARC"/>
</dbReference>
<feature type="coiled-coil region" evidence="6">
    <location>
        <begin position="205"/>
        <end position="235"/>
    </location>
</feature>
<evidence type="ECO:0000313" key="9">
    <source>
        <dbReference type="EMBL" id="GFP95614.1"/>
    </source>
</evidence>
<dbReference type="GO" id="GO:0043531">
    <property type="term" value="F:ADP binding"/>
    <property type="evidence" value="ECO:0007669"/>
    <property type="project" value="InterPro"/>
</dbReference>
<dbReference type="Gene3D" id="3.40.50.300">
    <property type="entry name" value="P-loop containing nucleotide triphosphate hydrolases"/>
    <property type="match status" value="1"/>
</dbReference>
<keyword evidence="3" id="KW-0547">Nucleotide-binding</keyword>
<keyword evidence="5" id="KW-0067">ATP-binding</keyword>
<dbReference type="PANTHER" id="PTHR36766">
    <property type="entry name" value="PLANT BROAD-SPECTRUM MILDEW RESISTANCE PROTEIN RPW8"/>
    <property type="match status" value="1"/>
</dbReference>
<dbReference type="GO" id="GO:0006952">
    <property type="term" value="P:defense response"/>
    <property type="evidence" value="ECO:0007669"/>
    <property type="project" value="UniProtKB-KW"/>
</dbReference>
<dbReference type="PANTHER" id="PTHR36766:SF70">
    <property type="entry name" value="DISEASE RESISTANCE PROTEIN RGA4"/>
    <property type="match status" value="1"/>
</dbReference>
<name>A0A830CGU8_9LAMI</name>
<dbReference type="InterPro" id="IPR041118">
    <property type="entry name" value="Rx_N"/>
</dbReference>
<evidence type="ECO:0000256" key="2">
    <source>
        <dbReference type="ARBA" id="ARBA00022737"/>
    </source>
</evidence>
<feature type="domain" description="NB-ARC" evidence="7">
    <location>
        <begin position="140"/>
        <end position="290"/>
    </location>
</feature>
<keyword evidence="6" id="KW-0175">Coiled coil</keyword>
<dbReference type="Gene3D" id="1.20.5.4130">
    <property type="match status" value="1"/>
</dbReference>
<evidence type="ECO:0000256" key="6">
    <source>
        <dbReference type="SAM" id="Coils"/>
    </source>
</evidence>
<evidence type="ECO:0000259" key="7">
    <source>
        <dbReference type="Pfam" id="PF00931"/>
    </source>
</evidence>
<dbReference type="AlphaFoldDB" id="A0A830CGU8"/>
<feature type="coiled-coil region" evidence="6">
    <location>
        <begin position="83"/>
        <end position="110"/>
    </location>
</feature>
<comment type="similarity">
    <text evidence="1">Belongs to the disease resistance NB-LRR family.</text>
</comment>
<dbReference type="GO" id="GO:0005524">
    <property type="term" value="F:ATP binding"/>
    <property type="evidence" value="ECO:0007669"/>
    <property type="project" value="UniProtKB-KW"/>
</dbReference>
<evidence type="ECO:0000256" key="4">
    <source>
        <dbReference type="ARBA" id="ARBA00022821"/>
    </source>
</evidence>
<dbReference type="SUPFAM" id="SSF52540">
    <property type="entry name" value="P-loop containing nucleoside triphosphate hydrolases"/>
    <property type="match status" value="1"/>
</dbReference>
<evidence type="ECO:0000256" key="3">
    <source>
        <dbReference type="ARBA" id="ARBA00022741"/>
    </source>
</evidence>
<proteinExistence type="inferred from homology"/>
<dbReference type="EMBL" id="BMAC01000399">
    <property type="protein sequence ID" value="GFP95614.1"/>
    <property type="molecule type" value="Genomic_DNA"/>
</dbReference>
<dbReference type="OrthoDB" id="2973320at2759"/>
<organism evidence="9 10">
    <name type="scientific">Phtheirospermum japonicum</name>
    <dbReference type="NCBI Taxonomy" id="374723"/>
    <lineage>
        <taxon>Eukaryota</taxon>
        <taxon>Viridiplantae</taxon>
        <taxon>Streptophyta</taxon>
        <taxon>Embryophyta</taxon>
        <taxon>Tracheophyta</taxon>
        <taxon>Spermatophyta</taxon>
        <taxon>Magnoliopsida</taxon>
        <taxon>eudicotyledons</taxon>
        <taxon>Gunneridae</taxon>
        <taxon>Pentapetalae</taxon>
        <taxon>asterids</taxon>
        <taxon>lamiids</taxon>
        <taxon>Lamiales</taxon>
        <taxon>Orobanchaceae</taxon>
        <taxon>Orobanchaceae incertae sedis</taxon>
        <taxon>Phtheirospermum</taxon>
    </lineage>
</organism>
<dbReference type="PRINTS" id="PR00364">
    <property type="entry name" value="DISEASERSIST"/>
</dbReference>
<dbReference type="Proteomes" id="UP000653305">
    <property type="component" value="Unassembled WGS sequence"/>
</dbReference>
<evidence type="ECO:0000313" key="10">
    <source>
        <dbReference type="Proteomes" id="UP000653305"/>
    </source>
</evidence>
<evidence type="ECO:0000259" key="8">
    <source>
        <dbReference type="Pfam" id="PF18052"/>
    </source>
</evidence>
<keyword evidence="2" id="KW-0677">Repeat</keyword>
<sequence length="409" mass="46384">MVNDFLHDAEKKQVTDGAVKRWLRELEALAFEADNVFDDISYQLLSKKVGPTENKTLMKKVKSFFSCSCSCSCSSNDHSIALRLQLGRRIKDLNELLKSINQQANEFGLQTINAQPPVSESPETNSFAVDPIFLGRKNDVSMIVEKLITATPSPAEQVLSVLPIVGMGGLGKTTLARAVFNHEQIKSHFGDNRVWVHVPRNFDVRNILKNILTSLKNEKVELETSQALLQKLQEHLGTKRYLLVLDDVWDEDRDKWDSFVNSLSGISSATGNCMIVTTRLQEVASIVKTGRVRYKFAFFWNRNYALRGLQRTVKNYHAMLEAEKKEKEQSALRAHNSSLKADVFPSTAEQFFKFLLDDGSTFTNEYRGVRNDSSVVMNIDNSLSYFSNKELYDYIQGFFNCGMGEMGER</sequence>
<keyword evidence="10" id="KW-1185">Reference proteome</keyword>
<dbReference type="Pfam" id="PF00931">
    <property type="entry name" value="NB-ARC"/>
    <property type="match status" value="1"/>
</dbReference>
<evidence type="ECO:0000256" key="1">
    <source>
        <dbReference type="ARBA" id="ARBA00008894"/>
    </source>
</evidence>
<protein>
    <submittedName>
        <fullName evidence="9">Putative disease resistance protein rga4</fullName>
    </submittedName>
</protein>
<accession>A0A830CGU8</accession>
<dbReference type="InterPro" id="IPR027417">
    <property type="entry name" value="P-loop_NTPase"/>
</dbReference>
<feature type="domain" description="Disease resistance N-terminal" evidence="8">
    <location>
        <begin position="1"/>
        <end position="56"/>
    </location>
</feature>
<dbReference type="FunFam" id="3.40.50.300:FF:001091">
    <property type="entry name" value="Probable disease resistance protein At1g61300"/>
    <property type="match status" value="1"/>
</dbReference>
<dbReference type="Pfam" id="PF18052">
    <property type="entry name" value="Rx_N"/>
    <property type="match status" value="1"/>
</dbReference>
<evidence type="ECO:0000256" key="5">
    <source>
        <dbReference type="ARBA" id="ARBA00022840"/>
    </source>
</evidence>
<comment type="caution">
    <text evidence="9">The sequence shown here is derived from an EMBL/GenBank/DDBJ whole genome shotgun (WGS) entry which is preliminary data.</text>
</comment>
<reference evidence="9" key="1">
    <citation type="submission" date="2020-07" db="EMBL/GenBank/DDBJ databases">
        <title>Ethylene signaling mediates host invasion by parasitic plants.</title>
        <authorList>
            <person name="Yoshida S."/>
        </authorList>
    </citation>
    <scope>NUCLEOTIDE SEQUENCE</scope>
    <source>
        <strain evidence="9">Okayama</strain>
    </source>
</reference>
<keyword evidence="4" id="KW-0611">Plant defense</keyword>
<gene>
    <name evidence="9" type="ORF">PHJA_001705600</name>
</gene>